<comment type="caution">
    <text evidence="1">The sequence shown here is derived from an EMBL/GenBank/DDBJ whole genome shotgun (WGS) entry which is preliminary data.</text>
</comment>
<accession>A0A5J4RMC1</accession>
<dbReference type="Gene3D" id="1.10.150.240">
    <property type="entry name" value="Putative phosphatase, domain 2"/>
    <property type="match status" value="1"/>
</dbReference>
<organism evidence="1">
    <name type="scientific">termite gut metagenome</name>
    <dbReference type="NCBI Taxonomy" id="433724"/>
    <lineage>
        <taxon>unclassified sequences</taxon>
        <taxon>metagenomes</taxon>
        <taxon>organismal metagenomes</taxon>
    </lineage>
</organism>
<dbReference type="InterPro" id="IPR036412">
    <property type="entry name" value="HAD-like_sf"/>
</dbReference>
<dbReference type="SFLD" id="SFLDS00003">
    <property type="entry name" value="Haloacid_Dehalogenase"/>
    <property type="match status" value="1"/>
</dbReference>
<dbReference type="InterPro" id="IPR051806">
    <property type="entry name" value="HAD-like_SPP"/>
</dbReference>
<dbReference type="NCBIfam" id="TIGR01509">
    <property type="entry name" value="HAD-SF-IA-v3"/>
    <property type="match status" value="1"/>
</dbReference>
<dbReference type="Pfam" id="PF13419">
    <property type="entry name" value="HAD_2"/>
    <property type="match status" value="1"/>
</dbReference>
<dbReference type="Gene3D" id="3.40.50.1000">
    <property type="entry name" value="HAD superfamily/HAD-like"/>
    <property type="match status" value="1"/>
</dbReference>
<dbReference type="AlphaFoldDB" id="A0A5J4RMC1"/>
<keyword evidence="1" id="KW-0378">Hydrolase</keyword>
<dbReference type="GO" id="GO:0050308">
    <property type="term" value="F:sugar-phosphatase activity"/>
    <property type="evidence" value="ECO:0007669"/>
    <property type="project" value="TreeGrafter"/>
</dbReference>
<reference evidence="1" key="1">
    <citation type="submission" date="2019-03" db="EMBL/GenBank/DDBJ databases">
        <title>Single cell metagenomics reveals metabolic interactions within the superorganism composed of flagellate Streblomastix strix and complex community of Bacteroidetes bacteria on its surface.</title>
        <authorList>
            <person name="Treitli S.C."/>
            <person name="Kolisko M."/>
            <person name="Husnik F."/>
            <person name="Keeling P."/>
            <person name="Hampl V."/>
        </authorList>
    </citation>
    <scope>NUCLEOTIDE SEQUENCE</scope>
    <source>
        <strain evidence="1">STM</strain>
    </source>
</reference>
<evidence type="ECO:0000313" key="1">
    <source>
        <dbReference type="EMBL" id="KAA6334798.1"/>
    </source>
</evidence>
<gene>
    <name evidence="1" type="ORF">EZS27_016912</name>
</gene>
<protein>
    <submittedName>
        <fullName evidence="1">Phosphorylated carbohydrates phosphatase</fullName>
        <ecNumber evidence="1">3.1.3.-</ecNumber>
    </submittedName>
</protein>
<dbReference type="InterPro" id="IPR006439">
    <property type="entry name" value="HAD-SF_hydro_IA"/>
</dbReference>
<name>A0A5J4RMC1_9ZZZZ</name>
<dbReference type="PANTHER" id="PTHR43481">
    <property type="entry name" value="FRUCTOSE-1-PHOSPHATE PHOSPHATASE"/>
    <property type="match status" value="1"/>
</dbReference>
<dbReference type="SUPFAM" id="SSF56784">
    <property type="entry name" value="HAD-like"/>
    <property type="match status" value="1"/>
</dbReference>
<dbReference type="PANTHER" id="PTHR43481:SF4">
    <property type="entry name" value="GLYCEROL-1-PHOSPHATE PHOSPHOHYDROLASE 1-RELATED"/>
    <property type="match status" value="1"/>
</dbReference>
<dbReference type="SFLD" id="SFLDG01129">
    <property type="entry name" value="C1.5:_HAD__Beta-PGM__Phosphata"/>
    <property type="match status" value="1"/>
</dbReference>
<dbReference type="InterPro" id="IPR023198">
    <property type="entry name" value="PGP-like_dom2"/>
</dbReference>
<dbReference type="EC" id="3.1.3.-" evidence="1"/>
<proteinExistence type="predicted"/>
<dbReference type="EMBL" id="SNRY01000959">
    <property type="protein sequence ID" value="KAA6334798.1"/>
    <property type="molecule type" value="Genomic_DNA"/>
</dbReference>
<sequence>MKEQTAALFDFDGVIMDTETQYSVFWNEQGRKYLRIDDFGRRIKGQTLTQIFDKHFAEIQEVQQQICIDLDWFEEEMTYEYLPGVEDFFTDLQRNEIKMALVTSSNDKKMSHVYRRHPAFKEQFDEVLTADRFTRSKPDPECFLLGMRLFETLPHNAYVFEDSFYGLQAGIASGATVIGLATTNSREAITGKAHYVMDDFVGMTFEKMIAIKRVQNDE</sequence>
<dbReference type="InterPro" id="IPR023214">
    <property type="entry name" value="HAD_sf"/>
</dbReference>
<dbReference type="CDD" id="cd07505">
    <property type="entry name" value="HAD_BPGM-like"/>
    <property type="match status" value="1"/>
</dbReference>
<dbReference type="InterPro" id="IPR041492">
    <property type="entry name" value="HAD_2"/>
</dbReference>